<dbReference type="AlphaFoldDB" id="A0A3M0CD41"/>
<dbReference type="InParanoid" id="A0A3M0CD41"/>
<comment type="caution">
    <text evidence="1">The sequence shown here is derived from an EMBL/GenBank/DDBJ whole genome shotgun (WGS) entry which is preliminary data.</text>
</comment>
<proteinExistence type="predicted"/>
<gene>
    <name evidence="1" type="ORF">BXY39_2492</name>
</gene>
<organism evidence="1 2">
    <name type="scientific">Eilatimonas milleporae</name>
    <dbReference type="NCBI Taxonomy" id="911205"/>
    <lineage>
        <taxon>Bacteria</taxon>
        <taxon>Pseudomonadati</taxon>
        <taxon>Pseudomonadota</taxon>
        <taxon>Alphaproteobacteria</taxon>
        <taxon>Kordiimonadales</taxon>
        <taxon>Kordiimonadaceae</taxon>
        <taxon>Eilatimonas</taxon>
    </lineage>
</organism>
<accession>A0A3M0CD41</accession>
<evidence type="ECO:0000313" key="2">
    <source>
        <dbReference type="Proteomes" id="UP000271227"/>
    </source>
</evidence>
<reference evidence="1 2" key="1">
    <citation type="submission" date="2018-10" db="EMBL/GenBank/DDBJ databases">
        <title>Genomic Encyclopedia of Archaeal and Bacterial Type Strains, Phase II (KMG-II): from individual species to whole genera.</title>
        <authorList>
            <person name="Goeker M."/>
        </authorList>
    </citation>
    <scope>NUCLEOTIDE SEQUENCE [LARGE SCALE GENOMIC DNA]</scope>
    <source>
        <strain evidence="1 2">DSM 25217</strain>
    </source>
</reference>
<sequence length="223" mass="25139">MIYVIDAKNRRDYAGYLKYLWETDKMAHASRHMEISSQIHASSRALDLICFDEDQNFIGGARVTPTYHPDFEMAGQTMLKETGDASRAMYRTCRRTWVTSHFYAKHSVWCDRSHVPARHEIFSAILQIVEERGGEELTFTCDADILPAITKLPWVLRIEPIEGDGAEESRCNITLALNFAVVACVSAAFGMERAVIREAAAELIPLPLAMHSPDCSLVPFITK</sequence>
<evidence type="ECO:0000313" key="1">
    <source>
        <dbReference type="EMBL" id="RMB04919.1"/>
    </source>
</evidence>
<keyword evidence="2" id="KW-1185">Reference proteome</keyword>
<protein>
    <submittedName>
        <fullName evidence="1">Uncharacterized protein</fullName>
    </submittedName>
</protein>
<dbReference type="RefSeq" id="WP_121939171.1">
    <property type="nucleotide sequence ID" value="NZ_REFR01000012.1"/>
</dbReference>
<dbReference type="OrthoDB" id="6169313at2"/>
<name>A0A3M0CD41_9PROT</name>
<dbReference type="EMBL" id="REFR01000012">
    <property type="protein sequence ID" value="RMB04919.1"/>
    <property type="molecule type" value="Genomic_DNA"/>
</dbReference>
<dbReference type="Proteomes" id="UP000271227">
    <property type="component" value="Unassembled WGS sequence"/>
</dbReference>